<dbReference type="EMBL" id="CM056814">
    <property type="protein sequence ID" value="KAJ8627021.1"/>
    <property type="molecule type" value="Genomic_DNA"/>
</dbReference>
<accession>A0ACC2L1J3</accession>
<comment type="caution">
    <text evidence="1">The sequence shown here is derived from an EMBL/GenBank/DDBJ whole genome shotgun (WGS) entry which is preliminary data.</text>
</comment>
<evidence type="ECO:0000313" key="1">
    <source>
        <dbReference type="EMBL" id="KAJ8627021.1"/>
    </source>
</evidence>
<keyword evidence="2" id="KW-1185">Reference proteome</keyword>
<sequence length="134" mass="14028">MLPLALLPMRKQLERSVESNQGVIVRVDADPLDRVGGVFVGGGEAVLGCEVVLYEDDDGGDLESKVLAGGVEGLRRRAEEDETACVEVDDDGEGGAGAGARVLGTEDSDPCLVGLVEGNVLGENGSREERFRIS</sequence>
<proteinExistence type="predicted"/>
<gene>
    <name evidence="1" type="ORF">MRB53_020328</name>
</gene>
<evidence type="ECO:0000313" key="2">
    <source>
        <dbReference type="Proteomes" id="UP001234297"/>
    </source>
</evidence>
<name>A0ACC2L1J3_PERAE</name>
<organism evidence="1 2">
    <name type="scientific">Persea americana</name>
    <name type="common">Avocado</name>
    <dbReference type="NCBI Taxonomy" id="3435"/>
    <lineage>
        <taxon>Eukaryota</taxon>
        <taxon>Viridiplantae</taxon>
        <taxon>Streptophyta</taxon>
        <taxon>Embryophyta</taxon>
        <taxon>Tracheophyta</taxon>
        <taxon>Spermatophyta</taxon>
        <taxon>Magnoliopsida</taxon>
        <taxon>Magnoliidae</taxon>
        <taxon>Laurales</taxon>
        <taxon>Lauraceae</taxon>
        <taxon>Persea</taxon>
    </lineage>
</organism>
<protein>
    <submittedName>
        <fullName evidence="1">Uncharacterized protein</fullName>
    </submittedName>
</protein>
<reference evidence="1 2" key="1">
    <citation type="journal article" date="2022" name="Hortic Res">
        <title>A haplotype resolved chromosomal level avocado genome allows analysis of novel avocado genes.</title>
        <authorList>
            <person name="Nath O."/>
            <person name="Fletcher S.J."/>
            <person name="Hayward A."/>
            <person name="Shaw L.M."/>
            <person name="Masouleh A.K."/>
            <person name="Furtado A."/>
            <person name="Henry R.J."/>
            <person name="Mitter N."/>
        </authorList>
    </citation>
    <scope>NUCLEOTIDE SEQUENCE [LARGE SCALE GENOMIC DNA]</scope>
    <source>
        <strain evidence="2">cv. Hass</strain>
    </source>
</reference>
<dbReference type="Proteomes" id="UP001234297">
    <property type="component" value="Chromosome 6"/>
</dbReference>